<protein>
    <submittedName>
        <fullName evidence="1">EcsC protein family protein</fullName>
    </submittedName>
</protein>
<dbReference type="OrthoDB" id="2040879at2"/>
<dbReference type="Proteomes" id="UP000198553">
    <property type="component" value="Unassembled WGS sequence"/>
</dbReference>
<gene>
    <name evidence="1" type="ORF">SAMN05192533_102404</name>
</gene>
<dbReference type="PANTHER" id="PTHR41260">
    <property type="entry name" value="PROTEIN ECSC"/>
    <property type="match status" value="1"/>
</dbReference>
<reference evidence="2" key="1">
    <citation type="submission" date="2016-10" db="EMBL/GenBank/DDBJ databases">
        <authorList>
            <person name="Varghese N."/>
            <person name="Submissions S."/>
        </authorList>
    </citation>
    <scope>NUCLEOTIDE SEQUENCE [LARGE SCALE GENOMIC DNA]</scope>
    <source>
        <strain evidence="2">B48,IBRC-M 10115,DSM 25386,CECT 8001</strain>
    </source>
</reference>
<name>A0A1H7XYL8_9BACI</name>
<dbReference type="Pfam" id="PF12787">
    <property type="entry name" value="EcsC"/>
    <property type="match status" value="1"/>
</dbReference>
<organism evidence="1 2">
    <name type="scientific">Mesobacillus persicus</name>
    <dbReference type="NCBI Taxonomy" id="930146"/>
    <lineage>
        <taxon>Bacteria</taxon>
        <taxon>Bacillati</taxon>
        <taxon>Bacillota</taxon>
        <taxon>Bacilli</taxon>
        <taxon>Bacillales</taxon>
        <taxon>Bacillaceae</taxon>
        <taxon>Mesobacillus</taxon>
    </lineage>
</organism>
<keyword evidence="2" id="KW-1185">Reference proteome</keyword>
<accession>A0A1H7XYL8</accession>
<dbReference type="InterPro" id="IPR024787">
    <property type="entry name" value="EcsC"/>
</dbReference>
<dbReference type="PANTHER" id="PTHR41260:SF1">
    <property type="entry name" value="PROTEIN ECSC"/>
    <property type="match status" value="1"/>
</dbReference>
<evidence type="ECO:0000313" key="2">
    <source>
        <dbReference type="Proteomes" id="UP000198553"/>
    </source>
</evidence>
<dbReference type="AlphaFoldDB" id="A0A1H7XYL8"/>
<dbReference type="RefSeq" id="WP_090741600.1">
    <property type="nucleotide sequence ID" value="NZ_FOBW01000002.1"/>
</dbReference>
<proteinExistence type="predicted"/>
<sequence>MPLTEREQKVLDELKEWELALSDYVPNDLQLVYDKYLERTFSLLPEELQKQFFSNFDNWLFHLHSLIQGSQLQADAKERILSAGRVFNPEMESIGEMKNLNLEQIQYIVDQQIARHRLYSFVQGGISGSGGNLVLGADIPAMAVINLRAVQLIAMAYGYEINTPFEMMTALKVFHASMMPKRMQYSGWNELMDDLKQADENEFYFYDGKEELTDVTWIEQPINQIMKGIAIMMFRKKKLEGLPIISMGIGATSNYQLTRKVTEFAHKYYQMRYFVHRGV</sequence>
<evidence type="ECO:0000313" key="1">
    <source>
        <dbReference type="EMBL" id="SEM38208.1"/>
    </source>
</evidence>
<dbReference type="STRING" id="930146.SAMN05192533_102404"/>
<dbReference type="EMBL" id="FOBW01000002">
    <property type="protein sequence ID" value="SEM38208.1"/>
    <property type="molecule type" value="Genomic_DNA"/>
</dbReference>